<dbReference type="GO" id="GO:0016020">
    <property type="term" value="C:membrane"/>
    <property type="evidence" value="ECO:0007669"/>
    <property type="project" value="UniProtKB-SubCell"/>
</dbReference>
<dbReference type="EMBL" id="NCSJ02000089">
    <property type="protein sequence ID" value="RFU30888.1"/>
    <property type="molecule type" value="Genomic_DNA"/>
</dbReference>
<dbReference type="InterPro" id="IPR036259">
    <property type="entry name" value="MFS_trans_sf"/>
</dbReference>
<dbReference type="PANTHER" id="PTHR48022:SF29">
    <property type="entry name" value="SUGAR TRANSPORTER, PUTATIVE (AFU_ORTHOLOGUE AFUA_6G14500)-RELATED"/>
    <property type="match status" value="1"/>
</dbReference>
<evidence type="ECO:0000313" key="9">
    <source>
        <dbReference type="EMBL" id="RFU30888.1"/>
    </source>
</evidence>
<feature type="non-terminal residue" evidence="9">
    <location>
        <position position="1"/>
    </location>
</feature>
<sequence length="516" mass="57857">MSISKIPATSTHRVVQSIAEHSTVQHLASLDTVPWYRRHNLFYLYLNLIPAVLGCNMTSGYDGSVINGLQAVSAWNTYFGKPHGAVLGVLSAMFMFGEIAVLPIVPWINDRFGRKKKYHHWKLDHFNWRHSAICFFAMFLVARFIIGTGVPISVTGAAELTAELAHPNHRAILTGLFNNSWYAGSIVAAGVTLGTYHIPSQWSWRIPSLLQFSPSLLQLTFIWWIPESPRWLVSKDRVGEALDVLVKYHGEGDREAALPQVEFVEIQETIHLEMESSKHRWSELLRTRGNRHRIFVAATVGLFHAWSGNGLISYYLPKVLANVGISSSRKQNQINLSISCMALVTSSVAAFATKHFSRRVMWLTSFGLMAAAYWALTASSATFAKTGSNGAAQGTVAMIFIYQAVYSLMQPLQMIYTTEIFPFVYRAKGIAVEELFNQAGSAFNQFVNPIGLAAITWKYYLVYCVWVPIEWVVMFFFYPETKGPTLEELAIVFDGPMIGKDIEDIPENPPIEITEA</sequence>
<feature type="transmembrane region" description="Helical" evidence="7">
    <location>
        <begin position="336"/>
        <end position="353"/>
    </location>
</feature>
<evidence type="ECO:0000256" key="5">
    <source>
        <dbReference type="ARBA" id="ARBA00022989"/>
    </source>
</evidence>
<evidence type="ECO:0000256" key="2">
    <source>
        <dbReference type="ARBA" id="ARBA00010992"/>
    </source>
</evidence>
<evidence type="ECO:0000256" key="7">
    <source>
        <dbReference type="SAM" id="Phobius"/>
    </source>
</evidence>
<protein>
    <recommendedName>
        <fullName evidence="8">Major facilitator superfamily (MFS) profile domain-containing protein</fullName>
    </recommendedName>
</protein>
<feature type="transmembrane region" description="Helical" evidence="7">
    <location>
        <begin position="180"/>
        <end position="198"/>
    </location>
</feature>
<dbReference type="AlphaFoldDB" id="A0A3E2HBV2"/>
<dbReference type="PROSITE" id="PS50850">
    <property type="entry name" value="MFS"/>
    <property type="match status" value="1"/>
</dbReference>
<comment type="caution">
    <text evidence="9">The sequence shown here is derived from an EMBL/GenBank/DDBJ whole genome shotgun (WGS) entry which is preliminary data.</text>
</comment>
<evidence type="ECO:0000256" key="4">
    <source>
        <dbReference type="ARBA" id="ARBA00022692"/>
    </source>
</evidence>
<proteinExistence type="inferred from homology"/>
<comment type="similarity">
    <text evidence="2">Belongs to the major facilitator superfamily. Sugar transporter (TC 2.A.1.1) family.</text>
</comment>
<evidence type="ECO:0000313" key="10">
    <source>
        <dbReference type="Proteomes" id="UP000258309"/>
    </source>
</evidence>
<keyword evidence="4 7" id="KW-0812">Transmembrane</keyword>
<feature type="transmembrane region" description="Helical" evidence="7">
    <location>
        <begin position="85"/>
        <end position="105"/>
    </location>
</feature>
<keyword evidence="6 7" id="KW-0472">Membrane</keyword>
<gene>
    <name evidence="9" type="ORF">B7463_g5467</name>
</gene>
<organism evidence="9 10">
    <name type="scientific">Scytalidium lignicola</name>
    <name type="common">Hyphomycete</name>
    <dbReference type="NCBI Taxonomy" id="5539"/>
    <lineage>
        <taxon>Eukaryota</taxon>
        <taxon>Fungi</taxon>
        <taxon>Dikarya</taxon>
        <taxon>Ascomycota</taxon>
        <taxon>Pezizomycotina</taxon>
        <taxon>Leotiomycetes</taxon>
        <taxon>Leotiomycetes incertae sedis</taxon>
        <taxon>Scytalidium</taxon>
    </lineage>
</organism>
<dbReference type="InterPro" id="IPR050360">
    <property type="entry name" value="MFS_Sugar_Transporters"/>
</dbReference>
<dbReference type="SUPFAM" id="SSF103473">
    <property type="entry name" value="MFS general substrate transporter"/>
    <property type="match status" value="1"/>
</dbReference>
<reference evidence="9 10" key="1">
    <citation type="submission" date="2018-05" db="EMBL/GenBank/DDBJ databases">
        <title>Draft genome sequence of Scytalidium lignicola DSM 105466, a ubiquitous saprotrophic fungus.</title>
        <authorList>
            <person name="Buettner E."/>
            <person name="Gebauer A.M."/>
            <person name="Hofrichter M."/>
            <person name="Liers C."/>
            <person name="Kellner H."/>
        </authorList>
    </citation>
    <scope>NUCLEOTIDE SEQUENCE [LARGE SCALE GENOMIC DNA]</scope>
    <source>
        <strain evidence="9 10">DSM 105466</strain>
    </source>
</reference>
<dbReference type="InterPro" id="IPR005828">
    <property type="entry name" value="MFS_sugar_transport-like"/>
</dbReference>
<keyword evidence="3" id="KW-0813">Transport</keyword>
<dbReference type="GO" id="GO:0005351">
    <property type="term" value="F:carbohydrate:proton symporter activity"/>
    <property type="evidence" value="ECO:0007669"/>
    <property type="project" value="TreeGrafter"/>
</dbReference>
<dbReference type="PANTHER" id="PTHR48022">
    <property type="entry name" value="PLASTIDIC GLUCOSE TRANSPORTER 4"/>
    <property type="match status" value="1"/>
</dbReference>
<dbReference type="FunFam" id="1.20.1250.20:FF:000134">
    <property type="entry name" value="MFS sugar transporter protein"/>
    <property type="match status" value="1"/>
</dbReference>
<feature type="transmembrane region" description="Helical" evidence="7">
    <location>
        <begin position="126"/>
        <end position="146"/>
    </location>
</feature>
<name>A0A3E2HBV2_SCYLI</name>
<evidence type="ECO:0000256" key="1">
    <source>
        <dbReference type="ARBA" id="ARBA00004141"/>
    </source>
</evidence>
<dbReference type="OrthoDB" id="6133115at2759"/>
<evidence type="ECO:0000259" key="8">
    <source>
        <dbReference type="PROSITE" id="PS50850"/>
    </source>
</evidence>
<feature type="transmembrane region" description="Helical" evidence="7">
    <location>
        <begin position="294"/>
        <end position="316"/>
    </location>
</feature>
<dbReference type="InterPro" id="IPR020846">
    <property type="entry name" value="MFS_dom"/>
</dbReference>
<evidence type="ECO:0000256" key="3">
    <source>
        <dbReference type="ARBA" id="ARBA00022448"/>
    </source>
</evidence>
<dbReference type="OMA" id="DELWPYN"/>
<comment type="subcellular location">
    <subcellularLocation>
        <location evidence="1">Membrane</location>
        <topology evidence="1">Multi-pass membrane protein</topology>
    </subcellularLocation>
</comment>
<feature type="transmembrane region" description="Helical" evidence="7">
    <location>
        <begin position="360"/>
        <end position="384"/>
    </location>
</feature>
<feature type="transmembrane region" description="Helical" evidence="7">
    <location>
        <begin position="42"/>
        <end position="61"/>
    </location>
</feature>
<dbReference type="Pfam" id="PF00083">
    <property type="entry name" value="Sugar_tr"/>
    <property type="match status" value="1"/>
</dbReference>
<keyword evidence="10" id="KW-1185">Reference proteome</keyword>
<dbReference type="Proteomes" id="UP000258309">
    <property type="component" value="Unassembled WGS sequence"/>
</dbReference>
<feature type="domain" description="Major facilitator superfamily (MFS) profile" evidence="8">
    <location>
        <begin position="48"/>
        <end position="482"/>
    </location>
</feature>
<evidence type="ECO:0000256" key="6">
    <source>
        <dbReference type="ARBA" id="ARBA00023136"/>
    </source>
</evidence>
<feature type="transmembrane region" description="Helical" evidence="7">
    <location>
        <begin position="390"/>
        <end position="409"/>
    </location>
</feature>
<accession>A0A3E2HBV2</accession>
<dbReference type="Gene3D" id="1.20.1250.20">
    <property type="entry name" value="MFS general substrate transporter like domains"/>
    <property type="match status" value="1"/>
</dbReference>
<feature type="transmembrane region" description="Helical" evidence="7">
    <location>
        <begin position="460"/>
        <end position="478"/>
    </location>
</feature>
<keyword evidence="5 7" id="KW-1133">Transmembrane helix</keyword>
<feature type="non-terminal residue" evidence="9">
    <location>
        <position position="516"/>
    </location>
</feature>